<accession>A0A9W2XEM8</accession>
<dbReference type="AlphaFoldDB" id="A0A9W2XEM8"/>
<evidence type="ECO:0000259" key="7">
    <source>
        <dbReference type="Pfam" id="PF25827"/>
    </source>
</evidence>
<evidence type="ECO:0000313" key="8">
    <source>
        <dbReference type="Proteomes" id="UP000515150"/>
    </source>
</evidence>
<evidence type="ECO:0000313" key="9">
    <source>
        <dbReference type="RefSeq" id="XP_055360065.1"/>
    </source>
</evidence>
<feature type="region of interest" description="Disordered" evidence="5">
    <location>
        <begin position="240"/>
        <end position="295"/>
    </location>
</feature>
<feature type="region of interest" description="Disordered" evidence="5">
    <location>
        <begin position="424"/>
        <end position="449"/>
    </location>
</feature>
<keyword evidence="3" id="KW-0333">Golgi apparatus</keyword>
<feature type="compositionally biased region" description="Low complexity" evidence="5">
    <location>
        <begin position="255"/>
        <end position="264"/>
    </location>
</feature>
<dbReference type="GeneID" id="114846436"/>
<dbReference type="OrthoDB" id="118154at2759"/>
<name>A0A9W2XEM8_BETSP</name>
<evidence type="ECO:0000256" key="1">
    <source>
        <dbReference type="ARBA" id="ARBA00004541"/>
    </source>
</evidence>
<evidence type="ECO:0000256" key="5">
    <source>
        <dbReference type="SAM" id="MobiDB-lite"/>
    </source>
</evidence>
<evidence type="ECO:0000256" key="2">
    <source>
        <dbReference type="ARBA" id="ARBA00004601"/>
    </source>
</evidence>
<sequence length="601" mass="64934">MATFMERFAFLQKVPTLMKATADDENPCPGYLFQEIGKISHESSGCGQCLLEYLLERLQVESCHVKLKVLKIFVHLCGHGSNHFLTELRRNSTFIQQASVYSGPPDPIHGTALYQKVRSTAQEVAKLLFTETLSTKSGICQLTLATATIGMGSATSNRSGMQGFGYSPGKQASSSDSILDKIQKAAEVVASAVLPPIEHQGIRLHDNYYRAVVAPSAPIEVAVPACAYNVPARTAKAVTQRCPGQVGGGWEETDSGNSSSHNSSQDITANSRASLESKSAGTGSQSGVSRESNGDLSERVEALQLGDCGQEVALINKLTEGSRVFLSREESLHLIKECSTLNCEVVVELLSSKLQDPSNTIKMRALCAIACLMTSDLLSLEQMFDATQRRLRQLSEGPPGPVGNKATKILRQFEALMGGLLQAQKQDTAKTSHQRTTPIYPDPLLPVHSAHTSANLNHVQPSALTGDDPQEPNRPASRSVLALTQRVSSDRLNDTEDPSFIQQEPVRTLHIKPAADRSYTPPCEAESKQAHLKKPSLFCGMELVTKGRPLCEKESSATKTGTMGDDLKENSDVHNPDGNKVIPVCESGGNQTVSAFTFLNF</sequence>
<dbReference type="Proteomes" id="UP000515150">
    <property type="component" value="Chromosome 19"/>
</dbReference>
<dbReference type="CTD" id="146705"/>
<dbReference type="CDD" id="cd03572">
    <property type="entry name" value="ENTH_like_Tepsin"/>
    <property type="match status" value="1"/>
</dbReference>
<dbReference type="PANTHER" id="PTHR21514">
    <property type="entry name" value="AP-4 COMPLEX ACCESSORY SUBUNIT TEPSIN"/>
    <property type="match status" value="1"/>
</dbReference>
<dbReference type="InterPro" id="IPR058028">
    <property type="entry name" value="Tepsin_VHS/ENTH-like"/>
</dbReference>
<evidence type="ECO:0000256" key="4">
    <source>
        <dbReference type="ARBA" id="ARBA00023329"/>
    </source>
</evidence>
<proteinExistence type="predicted"/>
<feature type="compositionally biased region" description="Basic and acidic residues" evidence="5">
    <location>
        <begin position="565"/>
        <end position="577"/>
    </location>
</feature>
<dbReference type="RefSeq" id="XP_055360065.1">
    <property type="nucleotide sequence ID" value="XM_055504090.1"/>
</dbReference>
<evidence type="ECO:0000256" key="3">
    <source>
        <dbReference type="ARBA" id="ARBA00023034"/>
    </source>
</evidence>
<dbReference type="Pfam" id="PF01417">
    <property type="entry name" value="ENTH"/>
    <property type="match status" value="1"/>
</dbReference>
<keyword evidence="4" id="KW-0968">Cytoplasmic vesicle</keyword>
<organism evidence="8 9">
    <name type="scientific">Betta splendens</name>
    <name type="common">Siamese fighting fish</name>
    <dbReference type="NCBI Taxonomy" id="158456"/>
    <lineage>
        <taxon>Eukaryota</taxon>
        <taxon>Metazoa</taxon>
        <taxon>Chordata</taxon>
        <taxon>Craniata</taxon>
        <taxon>Vertebrata</taxon>
        <taxon>Euteleostomi</taxon>
        <taxon>Actinopterygii</taxon>
        <taxon>Neopterygii</taxon>
        <taxon>Teleostei</taxon>
        <taxon>Neoteleostei</taxon>
        <taxon>Acanthomorphata</taxon>
        <taxon>Anabantaria</taxon>
        <taxon>Anabantiformes</taxon>
        <taxon>Anabantoidei</taxon>
        <taxon>Osphronemidae</taxon>
        <taxon>Betta</taxon>
    </lineage>
</organism>
<evidence type="ECO:0000259" key="6">
    <source>
        <dbReference type="Pfam" id="PF01417"/>
    </source>
</evidence>
<dbReference type="InterPro" id="IPR013809">
    <property type="entry name" value="ENTH"/>
</dbReference>
<comment type="subcellular location">
    <subcellularLocation>
        <location evidence="1">Cytoplasmic vesicle</location>
    </subcellularLocation>
    <subcellularLocation>
        <location evidence="2">Golgi apparatus</location>
        <location evidence="2">trans-Golgi network</location>
    </subcellularLocation>
</comment>
<dbReference type="SUPFAM" id="SSF48464">
    <property type="entry name" value="ENTH/VHS domain"/>
    <property type="match status" value="1"/>
</dbReference>
<protein>
    <submittedName>
        <fullName evidence="9">AP-4 complex accessory subunit tepsin</fullName>
    </submittedName>
</protein>
<feature type="compositionally biased region" description="Polar residues" evidence="5">
    <location>
        <begin position="265"/>
        <end position="291"/>
    </location>
</feature>
<gene>
    <name evidence="9" type="primary">tepsin</name>
</gene>
<feature type="domain" description="ENTH" evidence="6">
    <location>
        <begin position="18"/>
        <end position="129"/>
    </location>
</feature>
<dbReference type="KEGG" id="bspl:114846436"/>
<dbReference type="GO" id="GO:0031410">
    <property type="term" value="C:cytoplasmic vesicle"/>
    <property type="evidence" value="ECO:0007669"/>
    <property type="project" value="UniProtKB-SubCell"/>
</dbReference>
<feature type="region of interest" description="Disordered" evidence="5">
    <location>
        <begin position="554"/>
        <end position="585"/>
    </location>
</feature>
<dbReference type="Pfam" id="PF25827">
    <property type="entry name" value="TVHS-like"/>
    <property type="match status" value="1"/>
</dbReference>
<feature type="domain" description="AP-4 complex accessory subunit Tepsin VHS/ENTH-like" evidence="7">
    <location>
        <begin position="310"/>
        <end position="413"/>
    </location>
</feature>
<dbReference type="PANTHER" id="PTHR21514:SF0">
    <property type="entry name" value="AP-4 COMPLEX ACCESSORY SUBUNIT TEPSIN"/>
    <property type="match status" value="1"/>
</dbReference>
<dbReference type="Gene3D" id="1.25.40.90">
    <property type="match status" value="1"/>
</dbReference>
<keyword evidence="8" id="KW-1185">Reference proteome</keyword>
<reference evidence="9" key="1">
    <citation type="submission" date="2025-08" db="UniProtKB">
        <authorList>
            <consortium name="RefSeq"/>
        </authorList>
    </citation>
    <scope>IDENTIFICATION</scope>
</reference>
<dbReference type="GO" id="GO:0032588">
    <property type="term" value="C:trans-Golgi network membrane"/>
    <property type="evidence" value="ECO:0007669"/>
    <property type="project" value="TreeGrafter"/>
</dbReference>
<feature type="compositionally biased region" description="Polar residues" evidence="5">
    <location>
        <begin position="424"/>
        <end position="437"/>
    </location>
</feature>
<dbReference type="InterPro" id="IPR008942">
    <property type="entry name" value="ENTH_VHS"/>
</dbReference>
<dbReference type="InterPro" id="IPR035802">
    <property type="entry name" value="ENTH/VHS_tepsin"/>
</dbReference>
<dbReference type="InterPro" id="IPR039273">
    <property type="entry name" value="TEPSIN"/>
</dbReference>